<feature type="transmembrane region" description="Helical" evidence="2">
    <location>
        <begin position="732"/>
        <end position="753"/>
    </location>
</feature>
<evidence type="ECO:0000256" key="2">
    <source>
        <dbReference type="SAM" id="Phobius"/>
    </source>
</evidence>
<feature type="compositionally biased region" description="Polar residues" evidence="1">
    <location>
        <begin position="614"/>
        <end position="625"/>
    </location>
</feature>
<feature type="transmembrane region" description="Helical" evidence="2">
    <location>
        <begin position="171"/>
        <end position="189"/>
    </location>
</feature>
<evidence type="ECO:0000313" key="3">
    <source>
        <dbReference type="EMBL" id="OLQ14662.1"/>
    </source>
</evidence>
<organism evidence="3 4">
    <name type="scientific">Symbiodinium microadriaticum</name>
    <name type="common">Dinoflagellate</name>
    <name type="synonym">Zooxanthella microadriatica</name>
    <dbReference type="NCBI Taxonomy" id="2951"/>
    <lineage>
        <taxon>Eukaryota</taxon>
        <taxon>Sar</taxon>
        <taxon>Alveolata</taxon>
        <taxon>Dinophyceae</taxon>
        <taxon>Suessiales</taxon>
        <taxon>Symbiodiniaceae</taxon>
        <taxon>Symbiodinium</taxon>
    </lineage>
</organism>
<feature type="transmembrane region" description="Helical" evidence="2">
    <location>
        <begin position="245"/>
        <end position="268"/>
    </location>
</feature>
<feature type="region of interest" description="Disordered" evidence="1">
    <location>
        <begin position="481"/>
        <end position="520"/>
    </location>
</feature>
<dbReference type="Proteomes" id="UP000186817">
    <property type="component" value="Unassembled WGS sequence"/>
</dbReference>
<keyword evidence="2" id="KW-1133">Transmembrane helix</keyword>
<proteinExistence type="predicted"/>
<feature type="region of interest" description="Disordered" evidence="1">
    <location>
        <begin position="539"/>
        <end position="637"/>
    </location>
</feature>
<evidence type="ECO:0000256" key="1">
    <source>
        <dbReference type="SAM" id="MobiDB-lite"/>
    </source>
</evidence>
<dbReference type="PROSITE" id="PS50297">
    <property type="entry name" value="ANK_REP_REGION"/>
    <property type="match status" value="2"/>
</dbReference>
<comment type="caution">
    <text evidence="3">The sequence shown here is derived from an EMBL/GenBank/DDBJ whole genome shotgun (WGS) entry which is preliminary data.</text>
</comment>
<feature type="transmembrane region" description="Helical" evidence="2">
    <location>
        <begin position="21"/>
        <end position="44"/>
    </location>
</feature>
<keyword evidence="2" id="KW-0812">Transmembrane</keyword>
<accession>A0A1Q9F4U5</accession>
<feature type="transmembrane region" description="Helical" evidence="2">
    <location>
        <begin position="288"/>
        <end position="308"/>
    </location>
</feature>
<dbReference type="Gene3D" id="1.25.40.20">
    <property type="entry name" value="Ankyrin repeat-containing domain"/>
    <property type="match status" value="1"/>
</dbReference>
<dbReference type="InterPro" id="IPR002110">
    <property type="entry name" value="Ankyrin_rpt"/>
</dbReference>
<keyword evidence="4" id="KW-1185">Reference proteome</keyword>
<gene>
    <name evidence="3" type="primary">ANKRD28</name>
    <name evidence="3" type="ORF">AK812_SmicGene1140</name>
</gene>
<sequence length="772" mass="83692">MQQRCRLFSLKGLQSLLHWHWAVQAPALVQWFTLLAGLCLLLVARRLDQRYMEQVNTLEEFQHMEALLGARPSRKDVVADLKERFLGGFHPARRVASELVKRRTGLGVDELRRLQEVSGVTGWHHQASSVLSHLSEQRFLFKLRMLYELHCRWFSFVTPSLKASCAQRCSVLLAKLYSGWAIMAVFYGSTSLAPGQPECTAPEALLDEIVSSAVVAWISAIFGSLPFVVLLSVFHPGRNGTNTMLVNIFWGYMAIHTVFCTMVVSIFLASVGPADGEKFLISSLTNLLTSLLITPVLMTVLFGACFLVRADDLGLLDWKQEDQFDVSIASLEVPLQDLQTALKLDSGLFVTVVAEVFGDHSSAVELERDSVSRFSSMEAILVAKSQTLLITVVLEEIQRRSVCTLHAVISGSDVATGYSGSVPLFAAGTSSPCAEVFVQVPPKGDEEEQLDTNIPDASKGAEGSNEDVLIDISCLEKMLQAKEERRPDHSEPVPLRTAAEASIPPEPMNRATPRPQRRSQMGHCLHPLCALADSCAGAEASNPLEPTRSQPQLHEPTPAHPKRRSQMSSDSCVASEAEASVPLGPMSQTPPAEPSPALPKRRPQMGPSLYPLARTSQRAVSQSLESGEAQADVPPASSSPLYAAVRSGHEEAVSRLLSGNANPNHSVSIRGPSPMRAAVLNGHTEVMGRLISGGATVNPDDVWAAVLLGNLRGARRLAKATGYSWALLRRGCWLLAGLLGTCAATYALSGALLQRAVAELLLLEGLPQHIAE</sequence>
<dbReference type="SUPFAM" id="SSF48403">
    <property type="entry name" value="Ankyrin repeat"/>
    <property type="match status" value="1"/>
</dbReference>
<reference evidence="3 4" key="1">
    <citation type="submission" date="2016-02" db="EMBL/GenBank/DDBJ databases">
        <title>Genome analysis of coral dinoflagellate symbionts highlights evolutionary adaptations to a symbiotic lifestyle.</title>
        <authorList>
            <person name="Aranda M."/>
            <person name="Li Y."/>
            <person name="Liew Y.J."/>
            <person name="Baumgarten S."/>
            <person name="Simakov O."/>
            <person name="Wilson M."/>
            <person name="Piel J."/>
            <person name="Ashoor H."/>
            <person name="Bougouffa S."/>
            <person name="Bajic V.B."/>
            <person name="Ryu T."/>
            <person name="Ravasi T."/>
            <person name="Bayer T."/>
            <person name="Micklem G."/>
            <person name="Kim H."/>
            <person name="Bhak J."/>
            <person name="Lajeunesse T.C."/>
            <person name="Voolstra C.R."/>
        </authorList>
    </citation>
    <scope>NUCLEOTIDE SEQUENCE [LARGE SCALE GENOMIC DNA]</scope>
    <source>
        <strain evidence="3 4">CCMP2467</strain>
    </source>
</reference>
<dbReference type="EMBL" id="LSRX01000012">
    <property type="protein sequence ID" value="OLQ14662.1"/>
    <property type="molecule type" value="Genomic_DNA"/>
</dbReference>
<name>A0A1Q9F4U5_SYMMI</name>
<feature type="compositionally biased region" description="Basic and acidic residues" evidence="1">
    <location>
        <begin position="481"/>
        <end position="491"/>
    </location>
</feature>
<dbReference type="InterPro" id="IPR036770">
    <property type="entry name" value="Ankyrin_rpt-contain_sf"/>
</dbReference>
<evidence type="ECO:0000313" key="4">
    <source>
        <dbReference type="Proteomes" id="UP000186817"/>
    </source>
</evidence>
<dbReference type="AlphaFoldDB" id="A0A1Q9F4U5"/>
<protein>
    <submittedName>
        <fullName evidence="3">Serine/threonine-protein phosphatase 6 regulatory ankyrin repeat subunit A</fullName>
    </submittedName>
</protein>
<feature type="transmembrane region" description="Helical" evidence="2">
    <location>
        <begin position="209"/>
        <end position="233"/>
    </location>
</feature>
<dbReference type="OrthoDB" id="4772757at2759"/>
<dbReference type="Pfam" id="PF00023">
    <property type="entry name" value="Ank"/>
    <property type="match status" value="1"/>
</dbReference>
<keyword evidence="2" id="KW-0472">Membrane</keyword>
<feature type="region of interest" description="Disordered" evidence="1">
    <location>
        <begin position="444"/>
        <end position="463"/>
    </location>
</feature>
<dbReference type="SMART" id="SM00248">
    <property type="entry name" value="ANK"/>
    <property type="match status" value="2"/>
</dbReference>
<dbReference type="PROSITE" id="PS50088">
    <property type="entry name" value="ANK_REPEAT"/>
    <property type="match status" value="2"/>
</dbReference>